<reference evidence="1" key="1">
    <citation type="journal article" date="2021" name="Open Biol.">
        <title>Shared evolutionary footprints suggest mitochondrial oxidative damage underlies multiple complex I losses in fungi.</title>
        <authorList>
            <person name="Schikora-Tamarit M.A."/>
            <person name="Marcet-Houben M."/>
            <person name="Nosek J."/>
            <person name="Gabaldon T."/>
        </authorList>
    </citation>
    <scope>NUCLEOTIDE SEQUENCE</scope>
    <source>
        <strain evidence="1">CBS2887</strain>
    </source>
</reference>
<keyword evidence="2" id="KW-1185">Reference proteome</keyword>
<protein>
    <submittedName>
        <fullName evidence="1">Uncharacterized protein</fullName>
    </submittedName>
</protein>
<gene>
    <name evidence="1" type="ORF">WICPIJ_007331</name>
</gene>
<reference evidence="1" key="2">
    <citation type="submission" date="2021-01" db="EMBL/GenBank/DDBJ databases">
        <authorList>
            <person name="Schikora-Tamarit M.A."/>
        </authorList>
    </citation>
    <scope>NUCLEOTIDE SEQUENCE</scope>
    <source>
        <strain evidence="1">CBS2887</strain>
    </source>
</reference>
<name>A0A9P8Q2Q0_WICPI</name>
<evidence type="ECO:0000313" key="2">
    <source>
        <dbReference type="Proteomes" id="UP000774326"/>
    </source>
</evidence>
<sequence>MISCSLNSLEILIIIPLEPKEICLASSSLSAMASSAFLVASLDSIIALLATSSVCKPSYNLWMATFKAASSLEAPPPMAILEIKPSTNLRDLVNSGLSTLLFGSA</sequence>
<organism evidence="1 2">
    <name type="scientific">Wickerhamomyces pijperi</name>
    <name type="common">Yeast</name>
    <name type="synonym">Pichia pijperi</name>
    <dbReference type="NCBI Taxonomy" id="599730"/>
    <lineage>
        <taxon>Eukaryota</taxon>
        <taxon>Fungi</taxon>
        <taxon>Dikarya</taxon>
        <taxon>Ascomycota</taxon>
        <taxon>Saccharomycotina</taxon>
        <taxon>Saccharomycetes</taxon>
        <taxon>Phaffomycetales</taxon>
        <taxon>Wickerhamomycetaceae</taxon>
        <taxon>Wickerhamomyces</taxon>
    </lineage>
</organism>
<comment type="caution">
    <text evidence="1">The sequence shown here is derived from an EMBL/GenBank/DDBJ whole genome shotgun (WGS) entry which is preliminary data.</text>
</comment>
<dbReference type="AlphaFoldDB" id="A0A9P8Q2Q0"/>
<dbReference type="Proteomes" id="UP000774326">
    <property type="component" value="Unassembled WGS sequence"/>
</dbReference>
<evidence type="ECO:0000313" key="1">
    <source>
        <dbReference type="EMBL" id="KAH3681729.1"/>
    </source>
</evidence>
<accession>A0A9P8Q2Q0</accession>
<dbReference type="EMBL" id="JAEUBG010004298">
    <property type="protein sequence ID" value="KAH3681729.1"/>
    <property type="molecule type" value="Genomic_DNA"/>
</dbReference>
<proteinExistence type="predicted"/>